<evidence type="ECO:0008006" key="3">
    <source>
        <dbReference type="Google" id="ProtNLM"/>
    </source>
</evidence>
<sequence>MACFLIILFPPYLFFSGSYVLEVGDTNGECTGKFSQKV</sequence>
<evidence type="ECO:0000313" key="2">
    <source>
        <dbReference type="Proteomes" id="UP000032076"/>
    </source>
</evidence>
<comment type="caution">
    <text evidence="1">The sequence shown here is derived from an EMBL/GenBank/DDBJ whole genome shotgun (WGS) entry which is preliminary data.</text>
</comment>
<dbReference type="AlphaFoldDB" id="A0ABD4A6J8"/>
<proteinExistence type="predicted"/>
<reference evidence="1 2" key="1">
    <citation type="submission" date="2015-01" db="EMBL/GenBank/DDBJ databases">
        <title>Draft Genome Sequences of Four Bacillus thermoamylovorans Strains, Isolated From Food Products.</title>
        <authorList>
            <person name="Krawcyk A.O."/>
            <person name="Berendsen E.M."/>
            <person name="Eijlander R.T."/>
            <person name="de Jong A."/>
            <person name="Wells-Bennik M."/>
            <person name="Kuipers O.P."/>
        </authorList>
    </citation>
    <scope>NUCLEOTIDE SEQUENCE [LARGE SCALE GENOMIC DNA]</scope>
    <source>
        <strain evidence="1 2">B4167</strain>
    </source>
</reference>
<accession>A0ABD4A6J8</accession>
<gene>
    <name evidence="1" type="ORF">B4167_1094</name>
</gene>
<dbReference type="Proteomes" id="UP000032076">
    <property type="component" value="Unassembled WGS sequence"/>
</dbReference>
<name>A0ABD4A6J8_9BACI</name>
<organism evidence="1 2">
    <name type="scientific">Caldibacillus thermoamylovorans</name>
    <dbReference type="NCBI Taxonomy" id="35841"/>
    <lineage>
        <taxon>Bacteria</taxon>
        <taxon>Bacillati</taxon>
        <taxon>Bacillota</taxon>
        <taxon>Bacilli</taxon>
        <taxon>Bacillales</taxon>
        <taxon>Bacillaceae</taxon>
        <taxon>Caldibacillus</taxon>
    </lineage>
</organism>
<evidence type="ECO:0000313" key="1">
    <source>
        <dbReference type="EMBL" id="KIO72404.1"/>
    </source>
</evidence>
<protein>
    <recommendedName>
        <fullName evidence="3">Secreted protein</fullName>
    </recommendedName>
</protein>
<dbReference type="EMBL" id="JXLU01000095">
    <property type="protein sequence ID" value="KIO72404.1"/>
    <property type="molecule type" value="Genomic_DNA"/>
</dbReference>